<evidence type="ECO:0000313" key="12">
    <source>
        <dbReference type="Proteomes" id="UP001600165"/>
    </source>
</evidence>
<dbReference type="Proteomes" id="UP001600165">
    <property type="component" value="Unassembled WGS sequence"/>
</dbReference>
<evidence type="ECO:0000256" key="9">
    <source>
        <dbReference type="SAM" id="Phobius"/>
    </source>
</evidence>
<keyword evidence="2" id="KW-0723">Serine/threonine-protein kinase</keyword>
<sequence>MSYCINPQCSQRQNPKAASHCQTCHTPLLIQGRYRLLYPLREPDTWHATEVFAIADGNTPKVLKLLKNPRLQPLFQREVEALQRLCHAGIPKAATEDSFTLSLASGLTLYGLVMEQIEGETLEQWVNKYGAISQALALNWLHQLLEILSVLHQSGLFHRDIKPSNLMRRPNGQLVLIDFGTVRQISATYLAKVGGQQDITSIVSPGYTPLEQINGKAVPQSDFYALGRSLVFLLTGQSPLALSENTANGTLHWRQQAPQVEAWFAELIDQLMAPFPGQRPPNTEMILQRLRSPQMTRLPNRSTAPWAKILAIANVGLLVVQLIVGWYWWQAHQARSPGYSGLMPDFTKHYGIDNPAEVNSRVARRG</sequence>
<dbReference type="SUPFAM" id="SSF56112">
    <property type="entry name" value="Protein kinase-like (PK-like)"/>
    <property type="match status" value="1"/>
</dbReference>
<evidence type="ECO:0000313" key="11">
    <source>
        <dbReference type="EMBL" id="MFE4105029.1"/>
    </source>
</evidence>
<dbReference type="PROSITE" id="PS50011">
    <property type="entry name" value="PROTEIN_KINASE_DOM"/>
    <property type="match status" value="1"/>
</dbReference>
<dbReference type="SMART" id="SM00220">
    <property type="entry name" value="S_TKc"/>
    <property type="match status" value="1"/>
</dbReference>
<keyword evidence="4" id="KW-0547">Nucleotide-binding</keyword>
<dbReference type="GO" id="GO:0016301">
    <property type="term" value="F:kinase activity"/>
    <property type="evidence" value="ECO:0007669"/>
    <property type="project" value="UniProtKB-KW"/>
</dbReference>
<evidence type="ECO:0000256" key="5">
    <source>
        <dbReference type="ARBA" id="ARBA00022777"/>
    </source>
</evidence>
<keyword evidence="12" id="KW-1185">Reference proteome</keyword>
<protein>
    <recommendedName>
        <fullName evidence="1">non-specific serine/threonine protein kinase</fullName>
        <ecNumber evidence="1">2.7.11.1</ecNumber>
    </recommendedName>
</protein>
<keyword evidence="3" id="KW-0808">Transferase</keyword>
<dbReference type="InterPro" id="IPR011009">
    <property type="entry name" value="Kinase-like_dom_sf"/>
</dbReference>
<dbReference type="InterPro" id="IPR000719">
    <property type="entry name" value="Prot_kinase_dom"/>
</dbReference>
<dbReference type="EMBL" id="JBHZOL010000011">
    <property type="protein sequence ID" value="MFE4105029.1"/>
    <property type="molecule type" value="Genomic_DNA"/>
</dbReference>
<keyword evidence="6" id="KW-0067">ATP-binding</keyword>
<dbReference type="PANTHER" id="PTHR24363">
    <property type="entry name" value="SERINE/THREONINE PROTEIN KINASE"/>
    <property type="match status" value="1"/>
</dbReference>
<comment type="caution">
    <text evidence="11">The sequence shown here is derived from an EMBL/GenBank/DDBJ whole genome shotgun (WGS) entry which is preliminary data.</text>
</comment>
<keyword evidence="9" id="KW-1133">Transmembrane helix</keyword>
<evidence type="ECO:0000256" key="7">
    <source>
        <dbReference type="ARBA" id="ARBA00047899"/>
    </source>
</evidence>
<dbReference type="NCBIfam" id="NF045510">
    <property type="entry name" value="4Cys_prefix_kin"/>
    <property type="match status" value="1"/>
</dbReference>
<evidence type="ECO:0000259" key="10">
    <source>
        <dbReference type="PROSITE" id="PS50011"/>
    </source>
</evidence>
<dbReference type="CDD" id="cd14014">
    <property type="entry name" value="STKc_PknB_like"/>
    <property type="match status" value="1"/>
</dbReference>
<keyword evidence="9" id="KW-0812">Transmembrane</keyword>
<evidence type="ECO:0000256" key="6">
    <source>
        <dbReference type="ARBA" id="ARBA00022840"/>
    </source>
</evidence>
<dbReference type="EC" id="2.7.11.1" evidence="1"/>
<evidence type="ECO:0000256" key="3">
    <source>
        <dbReference type="ARBA" id="ARBA00022679"/>
    </source>
</evidence>
<keyword evidence="5 11" id="KW-0418">Kinase</keyword>
<dbReference type="Gene3D" id="1.10.510.10">
    <property type="entry name" value="Transferase(Phosphotransferase) domain 1"/>
    <property type="match status" value="1"/>
</dbReference>
<comment type="catalytic activity">
    <reaction evidence="8">
        <text>L-seryl-[protein] + ATP = O-phospho-L-seryl-[protein] + ADP + H(+)</text>
        <dbReference type="Rhea" id="RHEA:17989"/>
        <dbReference type="Rhea" id="RHEA-COMP:9863"/>
        <dbReference type="Rhea" id="RHEA-COMP:11604"/>
        <dbReference type="ChEBI" id="CHEBI:15378"/>
        <dbReference type="ChEBI" id="CHEBI:29999"/>
        <dbReference type="ChEBI" id="CHEBI:30616"/>
        <dbReference type="ChEBI" id="CHEBI:83421"/>
        <dbReference type="ChEBI" id="CHEBI:456216"/>
        <dbReference type="EC" id="2.7.11.1"/>
    </reaction>
</comment>
<reference evidence="11 12" key="1">
    <citation type="submission" date="2024-10" db="EMBL/GenBank/DDBJ databases">
        <authorList>
            <person name="Ratan Roy A."/>
            <person name="Morales Sandoval P.H."/>
            <person name="De Los Santos Villalobos S."/>
            <person name="Chakraborty S."/>
            <person name="Mukherjee J."/>
        </authorList>
    </citation>
    <scope>NUCLEOTIDE SEQUENCE [LARGE SCALE GENOMIC DNA]</scope>
    <source>
        <strain evidence="11 12">S1</strain>
    </source>
</reference>
<evidence type="ECO:0000256" key="8">
    <source>
        <dbReference type="ARBA" id="ARBA00048679"/>
    </source>
</evidence>
<evidence type="ECO:0000256" key="2">
    <source>
        <dbReference type="ARBA" id="ARBA00022527"/>
    </source>
</evidence>
<accession>A0ABW6IAE3</accession>
<keyword evidence="9" id="KW-0472">Membrane</keyword>
<dbReference type="Pfam" id="PF00069">
    <property type="entry name" value="Pkinase"/>
    <property type="match status" value="1"/>
</dbReference>
<feature type="domain" description="Protein kinase" evidence="10">
    <location>
        <begin position="23"/>
        <end position="295"/>
    </location>
</feature>
<evidence type="ECO:0000256" key="1">
    <source>
        <dbReference type="ARBA" id="ARBA00012513"/>
    </source>
</evidence>
<organism evidence="11 12">
    <name type="scientific">Almyronema epifaneia S1</name>
    <dbReference type="NCBI Taxonomy" id="2991925"/>
    <lineage>
        <taxon>Bacteria</taxon>
        <taxon>Bacillati</taxon>
        <taxon>Cyanobacteriota</taxon>
        <taxon>Cyanophyceae</taxon>
        <taxon>Nodosilineales</taxon>
        <taxon>Nodosilineaceae</taxon>
        <taxon>Almyronema</taxon>
        <taxon>Almyronema epifaneia</taxon>
    </lineage>
</organism>
<dbReference type="PANTHER" id="PTHR24363:SF0">
    <property type="entry name" value="SERINE_THREONINE KINASE LIKE DOMAIN CONTAINING 1"/>
    <property type="match status" value="1"/>
</dbReference>
<proteinExistence type="predicted"/>
<comment type="catalytic activity">
    <reaction evidence="7">
        <text>L-threonyl-[protein] + ATP = O-phospho-L-threonyl-[protein] + ADP + H(+)</text>
        <dbReference type="Rhea" id="RHEA:46608"/>
        <dbReference type="Rhea" id="RHEA-COMP:11060"/>
        <dbReference type="Rhea" id="RHEA-COMP:11605"/>
        <dbReference type="ChEBI" id="CHEBI:15378"/>
        <dbReference type="ChEBI" id="CHEBI:30013"/>
        <dbReference type="ChEBI" id="CHEBI:30616"/>
        <dbReference type="ChEBI" id="CHEBI:61977"/>
        <dbReference type="ChEBI" id="CHEBI:456216"/>
        <dbReference type="EC" id="2.7.11.1"/>
    </reaction>
</comment>
<dbReference type="RefSeq" id="WP_377960919.1">
    <property type="nucleotide sequence ID" value="NZ_JBHZOL010000011.1"/>
</dbReference>
<evidence type="ECO:0000256" key="4">
    <source>
        <dbReference type="ARBA" id="ARBA00022741"/>
    </source>
</evidence>
<name>A0ABW6IAE3_9CYAN</name>
<feature type="transmembrane region" description="Helical" evidence="9">
    <location>
        <begin position="306"/>
        <end position="329"/>
    </location>
</feature>
<gene>
    <name evidence="11" type="ORF">ACFVKH_01985</name>
</gene>